<dbReference type="GO" id="GO:0005815">
    <property type="term" value="C:microtubule organizing center"/>
    <property type="evidence" value="ECO:0007669"/>
    <property type="project" value="TreeGrafter"/>
</dbReference>
<evidence type="ECO:0000313" key="3">
    <source>
        <dbReference type="Proteomes" id="UP000556165"/>
    </source>
</evidence>
<feature type="domain" description="CCDC81 HU" evidence="1">
    <location>
        <begin position="43"/>
        <end position="104"/>
    </location>
</feature>
<dbReference type="AlphaFoldDB" id="A0A7L4BNN3"/>
<gene>
    <name evidence="2" type="primary">Ccdc81_1</name>
    <name evidence="2" type="ORF">PHASIM_R14689</name>
</gene>
<sequence>VFYLGSAGTLFESVRLLSELQSSSSFPGEIEKVPVSYKKTHLNVPYSEKVVQHCVQETLDFFHFILKKKEDTDFILKDVGTLAIRGTEVTMTFCEDLLLSLNKSTAMIEKLITVSLLFFQCYLDWV</sequence>
<comment type="caution">
    <text evidence="2">The sequence shown here is derived from an EMBL/GenBank/DDBJ whole genome shotgun (WGS) entry which is preliminary data.</text>
</comment>
<dbReference type="InterPro" id="IPR040673">
    <property type="entry name" value="CCDC81_HU_dom_2"/>
</dbReference>
<organism evidence="2 3">
    <name type="scientific">Phaetusa simplex</name>
    <name type="common">large-billed tern</name>
    <dbReference type="NCBI Taxonomy" id="297813"/>
    <lineage>
        <taxon>Eukaryota</taxon>
        <taxon>Metazoa</taxon>
        <taxon>Chordata</taxon>
        <taxon>Craniata</taxon>
        <taxon>Vertebrata</taxon>
        <taxon>Euteleostomi</taxon>
        <taxon>Archelosauria</taxon>
        <taxon>Archosauria</taxon>
        <taxon>Dinosauria</taxon>
        <taxon>Saurischia</taxon>
        <taxon>Theropoda</taxon>
        <taxon>Coelurosauria</taxon>
        <taxon>Aves</taxon>
        <taxon>Neognathae</taxon>
        <taxon>Neoaves</taxon>
        <taxon>Charadriiformes</taxon>
        <taxon>Laridae</taxon>
        <taxon>Phaetusa</taxon>
    </lineage>
</organism>
<dbReference type="Pfam" id="PF18289">
    <property type="entry name" value="HU-CCDC81_euk_2"/>
    <property type="match status" value="1"/>
</dbReference>
<dbReference type="PANTHER" id="PTHR14362">
    <property type="entry name" value="COILED-COIL DOMAIN-CONTAINING PROTEIN 81"/>
    <property type="match status" value="1"/>
</dbReference>
<accession>A0A7L4BNN3</accession>
<proteinExistence type="predicted"/>
<dbReference type="InterPro" id="IPR026295">
    <property type="entry name" value="CCD81"/>
</dbReference>
<keyword evidence="3" id="KW-1185">Reference proteome</keyword>
<dbReference type="Proteomes" id="UP000556165">
    <property type="component" value="Unassembled WGS sequence"/>
</dbReference>
<dbReference type="PANTHER" id="PTHR14362:SF2">
    <property type="entry name" value="COILED-COIL DOMAIN-CONTAINING PROTEIN 81"/>
    <property type="match status" value="1"/>
</dbReference>
<reference evidence="2 3" key="1">
    <citation type="submission" date="2019-09" db="EMBL/GenBank/DDBJ databases">
        <title>Bird 10,000 Genomes (B10K) Project - Family phase.</title>
        <authorList>
            <person name="Zhang G."/>
        </authorList>
    </citation>
    <scope>NUCLEOTIDE SEQUENCE [LARGE SCALE GENOMIC DNA]</scope>
    <source>
        <strain evidence="2">B10K-DU-009-16</strain>
        <tissue evidence="2">Muscle</tissue>
    </source>
</reference>
<feature type="non-terminal residue" evidence="2">
    <location>
        <position position="1"/>
    </location>
</feature>
<feature type="non-terminal residue" evidence="2">
    <location>
        <position position="126"/>
    </location>
</feature>
<dbReference type="EMBL" id="VZZW01006282">
    <property type="protein sequence ID" value="NXW39228.1"/>
    <property type="molecule type" value="Genomic_DNA"/>
</dbReference>
<protein>
    <submittedName>
        <fullName evidence="2">CCD81 protein</fullName>
    </submittedName>
</protein>
<evidence type="ECO:0000313" key="2">
    <source>
        <dbReference type="EMBL" id="NXW39228.1"/>
    </source>
</evidence>
<evidence type="ECO:0000259" key="1">
    <source>
        <dbReference type="Pfam" id="PF18289"/>
    </source>
</evidence>
<name>A0A7L4BNN3_9CHAR</name>